<accession>A0A1S2VEQ5</accession>
<sequence>MVQVSNVKWLSKEAKEAEVYLSDVNFSLIVFSHPFNQNVGDSVKLPLYTLNAKGIYKLNNTENLLVNRKGKTFGYEISGTVLNKELNQIQIGEFVIQLDVSLPNDITSGDYVSFVCDRIDL</sequence>
<dbReference type="OrthoDB" id="7007761at2"/>
<protein>
    <submittedName>
        <fullName evidence="1">Uncharacterized protein</fullName>
    </submittedName>
</protein>
<gene>
    <name evidence="1" type="ORF">BLX24_23915</name>
</gene>
<dbReference type="AlphaFoldDB" id="A0A1S2VEQ5"/>
<evidence type="ECO:0000313" key="1">
    <source>
        <dbReference type="EMBL" id="OIN56676.1"/>
    </source>
</evidence>
<organism evidence="1 2">
    <name type="scientific">Arsenicibacter rosenii</name>
    <dbReference type="NCBI Taxonomy" id="1750698"/>
    <lineage>
        <taxon>Bacteria</taxon>
        <taxon>Pseudomonadati</taxon>
        <taxon>Bacteroidota</taxon>
        <taxon>Cytophagia</taxon>
        <taxon>Cytophagales</taxon>
        <taxon>Spirosomataceae</taxon>
        <taxon>Arsenicibacter</taxon>
    </lineage>
</organism>
<name>A0A1S2VEQ5_9BACT</name>
<keyword evidence="2" id="KW-1185">Reference proteome</keyword>
<comment type="caution">
    <text evidence="1">The sequence shown here is derived from an EMBL/GenBank/DDBJ whole genome shotgun (WGS) entry which is preliminary data.</text>
</comment>
<reference evidence="1 2" key="1">
    <citation type="submission" date="2016-10" db="EMBL/GenBank/DDBJ databases">
        <title>Arsenicibacter rosenii gen. nov., sp. nov., an efficient arsenic-methylating bacterium isolated from an arsenic-contaminated paddy soil.</title>
        <authorList>
            <person name="Huang K."/>
        </authorList>
    </citation>
    <scope>NUCLEOTIDE SEQUENCE [LARGE SCALE GENOMIC DNA]</scope>
    <source>
        <strain evidence="1 2">SM-1</strain>
    </source>
</reference>
<dbReference type="Proteomes" id="UP000181790">
    <property type="component" value="Unassembled WGS sequence"/>
</dbReference>
<proteinExistence type="predicted"/>
<evidence type="ECO:0000313" key="2">
    <source>
        <dbReference type="Proteomes" id="UP000181790"/>
    </source>
</evidence>
<dbReference type="EMBL" id="MORL01000020">
    <property type="protein sequence ID" value="OIN56676.1"/>
    <property type="molecule type" value="Genomic_DNA"/>
</dbReference>